<dbReference type="AlphaFoldDB" id="A0A0A9DM81"/>
<accession>A0A0A9DM81</accession>
<reference evidence="2" key="1">
    <citation type="submission" date="2014-09" db="EMBL/GenBank/DDBJ databases">
        <authorList>
            <person name="Magalhaes I.L.F."/>
            <person name="Oliveira U."/>
            <person name="Santos F.R."/>
            <person name="Vidigal T.H.D.A."/>
            <person name="Brescovit A.D."/>
            <person name="Santos A.J."/>
        </authorList>
    </citation>
    <scope>NUCLEOTIDE SEQUENCE</scope>
    <source>
        <tissue evidence="2">Shoot tissue taken approximately 20 cm above the soil surface</tissue>
    </source>
</reference>
<sequence length="66" mass="7294">MEEQYQEGHAVLHGGDDLEDDFIEEEEAKPTKSKKAKQATGTGNDEKNANTKAKTKQAPKVVKFFG</sequence>
<feature type="region of interest" description="Disordered" evidence="1">
    <location>
        <begin position="1"/>
        <end position="66"/>
    </location>
</feature>
<proteinExistence type="predicted"/>
<reference evidence="2" key="2">
    <citation type="journal article" date="2015" name="Data Brief">
        <title>Shoot transcriptome of the giant reed, Arundo donax.</title>
        <authorList>
            <person name="Barrero R.A."/>
            <person name="Guerrero F.D."/>
            <person name="Moolhuijzen P."/>
            <person name="Goolsby J.A."/>
            <person name="Tidwell J."/>
            <person name="Bellgard S.E."/>
            <person name="Bellgard M.I."/>
        </authorList>
    </citation>
    <scope>NUCLEOTIDE SEQUENCE</scope>
    <source>
        <tissue evidence="2">Shoot tissue taken approximately 20 cm above the soil surface</tissue>
    </source>
</reference>
<dbReference type="EMBL" id="GBRH01213013">
    <property type="protein sequence ID" value="JAD84882.1"/>
    <property type="molecule type" value="Transcribed_RNA"/>
</dbReference>
<feature type="compositionally biased region" description="Acidic residues" evidence="1">
    <location>
        <begin position="17"/>
        <end position="27"/>
    </location>
</feature>
<protein>
    <submittedName>
        <fullName evidence="2">Uncharacterized protein</fullName>
    </submittedName>
</protein>
<name>A0A0A9DM81_ARUDO</name>
<evidence type="ECO:0000313" key="2">
    <source>
        <dbReference type="EMBL" id="JAD84882.1"/>
    </source>
</evidence>
<organism evidence="2">
    <name type="scientific">Arundo donax</name>
    <name type="common">Giant reed</name>
    <name type="synonym">Donax arundinaceus</name>
    <dbReference type="NCBI Taxonomy" id="35708"/>
    <lineage>
        <taxon>Eukaryota</taxon>
        <taxon>Viridiplantae</taxon>
        <taxon>Streptophyta</taxon>
        <taxon>Embryophyta</taxon>
        <taxon>Tracheophyta</taxon>
        <taxon>Spermatophyta</taxon>
        <taxon>Magnoliopsida</taxon>
        <taxon>Liliopsida</taxon>
        <taxon>Poales</taxon>
        <taxon>Poaceae</taxon>
        <taxon>PACMAD clade</taxon>
        <taxon>Arundinoideae</taxon>
        <taxon>Arundineae</taxon>
        <taxon>Arundo</taxon>
    </lineage>
</organism>
<evidence type="ECO:0000256" key="1">
    <source>
        <dbReference type="SAM" id="MobiDB-lite"/>
    </source>
</evidence>